<name>A0A4P7VS22_9BACT</name>
<keyword evidence="2" id="KW-0812">Transmembrane</keyword>
<evidence type="ECO:0000256" key="1">
    <source>
        <dbReference type="SAM" id="MobiDB-lite"/>
    </source>
</evidence>
<evidence type="ECO:0000313" key="5">
    <source>
        <dbReference type="Proteomes" id="UP000297031"/>
    </source>
</evidence>
<evidence type="ECO:0000313" key="4">
    <source>
        <dbReference type="EMBL" id="QCD37143.1"/>
    </source>
</evidence>
<evidence type="ECO:0000256" key="2">
    <source>
        <dbReference type="SAM" id="Phobius"/>
    </source>
</evidence>
<proteinExistence type="predicted"/>
<feature type="region of interest" description="Disordered" evidence="1">
    <location>
        <begin position="33"/>
        <end position="61"/>
    </location>
</feature>
<organism evidence="4 5">
    <name type="scientific">Muribaculum gordoncarteri</name>
    <dbReference type="NCBI Taxonomy" id="2530390"/>
    <lineage>
        <taxon>Bacteria</taxon>
        <taxon>Pseudomonadati</taxon>
        <taxon>Bacteroidota</taxon>
        <taxon>Bacteroidia</taxon>
        <taxon>Bacteroidales</taxon>
        <taxon>Muribaculaceae</taxon>
        <taxon>Muribaculum</taxon>
    </lineage>
</organism>
<keyword evidence="3" id="KW-0732">Signal</keyword>
<dbReference type="AlphaFoldDB" id="A0A4P7VS22"/>
<protein>
    <submittedName>
        <fullName evidence="4">Uncharacterized protein</fullName>
    </submittedName>
</protein>
<feature type="compositionally biased region" description="Basic and acidic residues" evidence="1">
    <location>
        <begin position="42"/>
        <end position="51"/>
    </location>
</feature>
<dbReference type="KEGG" id="mgod:E7746_14475"/>
<feature type="chain" id="PRO_5020798063" evidence="3">
    <location>
        <begin position="20"/>
        <end position="200"/>
    </location>
</feature>
<geneLocation type="plasmid" evidence="5">
    <name>ptaa-4-1</name>
</geneLocation>
<keyword evidence="2" id="KW-1133">Transmembrane helix</keyword>
<dbReference type="OrthoDB" id="9932233at2"/>
<dbReference type="RefSeq" id="WP_136411375.1">
    <property type="nucleotide sequence ID" value="NZ_CP039394.1"/>
</dbReference>
<feature type="compositionally biased region" description="Basic and acidic residues" evidence="1">
    <location>
        <begin position="136"/>
        <end position="161"/>
    </location>
</feature>
<feature type="region of interest" description="Disordered" evidence="1">
    <location>
        <begin position="80"/>
        <end position="161"/>
    </location>
</feature>
<keyword evidence="2" id="KW-0472">Membrane</keyword>
<sequence length="200" mass="21961">MTNNRILPLLVGLLIAAMAESCGSARKIVQSSTEQHITASQSEDRHDESQSKEAVNLSQNINETTNAVIEFTKVEYNDGTCETDTTKRAGDTATPKPRNRESKKPPNNHGGIKAITTGRININNNRNATTDADIVTEDKSQSDESIDSSRDEDNGTEVKSDEKPIRGTLYHLCAITGAIATVISLCVIVRRLRRRLCHKD</sequence>
<evidence type="ECO:0000256" key="3">
    <source>
        <dbReference type="SAM" id="SignalP"/>
    </source>
</evidence>
<keyword evidence="5" id="KW-1185">Reference proteome</keyword>
<reference evidence="4 5" key="1">
    <citation type="submission" date="2019-02" db="EMBL/GenBank/DDBJ databases">
        <title>Isolation and identification of novel species under the genus Muribaculum.</title>
        <authorList>
            <person name="Miyake S."/>
            <person name="Ding Y."/>
            <person name="Low A."/>
            <person name="Soh M."/>
            <person name="Seedorf H."/>
        </authorList>
    </citation>
    <scope>NUCLEOTIDE SEQUENCE [LARGE SCALE GENOMIC DNA]</scope>
    <source>
        <strain evidence="4 5">TLL-A4</strain>
        <plasmid evidence="5">ptaa-4-1</plasmid>
    </source>
</reference>
<feature type="signal peptide" evidence="3">
    <location>
        <begin position="1"/>
        <end position="19"/>
    </location>
</feature>
<keyword evidence="4" id="KW-0614">Plasmid</keyword>
<gene>
    <name evidence="4" type="ORF">E7746_14475</name>
</gene>
<feature type="transmembrane region" description="Helical" evidence="2">
    <location>
        <begin position="169"/>
        <end position="189"/>
    </location>
</feature>
<accession>A0A4P7VS22</accession>
<feature type="compositionally biased region" description="Polar residues" evidence="1">
    <location>
        <begin position="52"/>
        <end position="61"/>
    </location>
</feature>
<feature type="compositionally biased region" description="Low complexity" evidence="1">
    <location>
        <begin position="115"/>
        <end position="133"/>
    </location>
</feature>
<dbReference type="EMBL" id="CP039394">
    <property type="protein sequence ID" value="QCD37143.1"/>
    <property type="molecule type" value="Genomic_DNA"/>
</dbReference>
<dbReference type="Proteomes" id="UP000297031">
    <property type="component" value="Plasmid pTAA-4-1"/>
</dbReference>